<dbReference type="CTD" id="163154"/>
<reference evidence="3" key="1">
    <citation type="submission" date="2025-08" db="UniProtKB">
        <authorList>
            <consortium name="RefSeq"/>
        </authorList>
    </citation>
    <scope>IDENTIFICATION</scope>
    <source>
        <tissue evidence="3">Blood</tissue>
    </source>
</reference>
<gene>
    <name evidence="3" type="primary">PRR22</name>
</gene>
<name>A0A6J3FRV0_SAPAP</name>
<dbReference type="Pfam" id="PF15776">
    <property type="entry name" value="PRR22"/>
    <property type="match status" value="1"/>
</dbReference>
<proteinExistence type="predicted"/>
<dbReference type="AlphaFoldDB" id="A0A6J3FRV0"/>
<feature type="region of interest" description="Disordered" evidence="1">
    <location>
        <begin position="1"/>
        <end position="31"/>
    </location>
</feature>
<dbReference type="InterPro" id="IPR031535">
    <property type="entry name" value="PRR22"/>
</dbReference>
<feature type="compositionally biased region" description="Basic residues" evidence="1">
    <location>
        <begin position="442"/>
        <end position="454"/>
    </location>
</feature>
<evidence type="ECO:0000256" key="1">
    <source>
        <dbReference type="SAM" id="MobiDB-lite"/>
    </source>
</evidence>
<feature type="region of interest" description="Disordered" evidence="1">
    <location>
        <begin position="420"/>
        <end position="481"/>
    </location>
</feature>
<dbReference type="Proteomes" id="UP000504640">
    <property type="component" value="Unplaced"/>
</dbReference>
<feature type="region of interest" description="Disordered" evidence="1">
    <location>
        <begin position="358"/>
        <end position="386"/>
    </location>
</feature>
<dbReference type="GeneID" id="116532716"/>
<feature type="compositionally biased region" description="Pro residues" evidence="1">
    <location>
        <begin position="249"/>
        <end position="266"/>
    </location>
</feature>
<dbReference type="PANTHER" id="PTHR37871">
    <property type="entry name" value="PROLINE-RICH PROTEIN 22"/>
    <property type="match status" value="1"/>
</dbReference>
<accession>A0A6J3FRV0</accession>
<dbReference type="RefSeq" id="XP_032108027.1">
    <property type="nucleotide sequence ID" value="XM_032252136.1"/>
</dbReference>
<sequence>MTVSATICPCPPPTPRTPTSKRAAGWNPLPGVTRQTEPRWVLSLCSAWATCAPTAALLACLDWAPRRSMQHPKSFYASAVTQEGFSPQSLEGAEALGSQSAPTCTEPPPAMASLNLYHPPNPEKEVLPAPPAGFQMAPCGCFFDPRIYRIEWTTPDLGQSALYKLAASGGGPAGGPSTPGSYLLEPQPYLKAPGRPPYPHYQPVPGGPQFLLPYFPPEGPGPEALGFAGDSGPTAFMELPLPPLEEGLAPPPAPPPKENKPPPVLIPLPAESTLPLDTYSRLQGHPGHFPGPEPLAFPTKEPQGSGAGPRVLLCPPGSSEPKVAKAKERALLGAGEAKALPDMVLLEDAMKLFDCLPGATEPKRAPRKVPGLALPDGGGRNPADDIHSLRLPEDLLSFDYSVPEILDTVSSVDLFNFKALDEEQPPRPGPPVANDSAPILPSKRKASTAKKGKPGGKASQPAGPASATPPGPRQDLGATPH</sequence>
<evidence type="ECO:0000313" key="2">
    <source>
        <dbReference type="Proteomes" id="UP000504640"/>
    </source>
</evidence>
<protein>
    <submittedName>
        <fullName evidence="3">Proline-rich protein 22</fullName>
    </submittedName>
</protein>
<organism evidence="2 3">
    <name type="scientific">Sapajus apella</name>
    <name type="common">Brown-capped capuchin</name>
    <name type="synonym">Cebus apella</name>
    <dbReference type="NCBI Taxonomy" id="9515"/>
    <lineage>
        <taxon>Eukaryota</taxon>
        <taxon>Metazoa</taxon>
        <taxon>Chordata</taxon>
        <taxon>Craniata</taxon>
        <taxon>Vertebrata</taxon>
        <taxon>Euteleostomi</taxon>
        <taxon>Mammalia</taxon>
        <taxon>Eutheria</taxon>
        <taxon>Euarchontoglires</taxon>
        <taxon>Primates</taxon>
        <taxon>Haplorrhini</taxon>
        <taxon>Platyrrhini</taxon>
        <taxon>Cebidae</taxon>
        <taxon>Cebinae</taxon>
        <taxon>Sapajus</taxon>
    </lineage>
</organism>
<evidence type="ECO:0000313" key="3">
    <source>
        <dbReference type="RefSeq" id="XP_032108027.1"/>
    </source>
</evidence>
<dbReference type="PANTHER" id="PTHR37871:SF1">
    <property type="entry name" value="PROLINE-RICH PROTEIN 22"/>
    <property type="match status" value="1"/>
</dbReference>
<feature type="region of interest" description="Disordered" evidence="1">
    <location>
        <begin position="241"/>
        <end position="309"/>
    </location>
</feature>
<keyword evidence="2" id="KW-1185">Reference proteome</keyword>